<comment type="caution">
    <text evidence="4">The sequence shown here is derived from an EMBL/GenBank/DDBJ whole genome shotgun (WGS) entry which is preliminary data.</text>
</comment>
<reference evidence="5" key="1">
    <citation type="journal article" date="2019" name="Int. J. Syst. Evol. Microbiol.">
        <title>The Global Catalogue of Microorganisms (GCM) 10K type strain sequencing project: providing services to taxonomists for standard genome sequencing and annotation.</title>
        <authorList>
            <consortium name="The Broad Institute Genomics Platform"/>
            <consortium name="The Broad Institute Genome Sequencing Center for Infectious Disease"/>
            <person name="Wu L."/>
            <person name="Ma J."/>
        </authorList>
    </citation>
    <scope>NUCLEOTIDE SEQUENCE [LARGE SCALE GENOMIC DNA]</scope>
    <source>
        <strain evidence="5">NBRC 101365</strain>
    </source>
</reference>
<dbReference type="Proteomes" id="UP001156882">
    <property type="component" value="Unassembled WGS sequence"/>
</dbReference>
<dbReference type="InterPro" id="IPR007544">
    <property type="entry name" value="ENCAP"/>
</dbReference>
<name>A0ABQ6CVE7_9HYPH</name>
<dbReference type="RefSeq" id="WP_284315904.1">
    <property type="nucleotide sequence ID" value="NZ_BSPC01000068.1"/>
</dbReference>
<evidence type="ECO:0000313" key="5">
    <source>
        <dbReference type="Proteomes" id="UP001156882"/>
    </source>
</evidence>
<dbReference type="PANTHER" id="PTHR37165">
    <property type="entry name" value="PEPTIDASE U56 FAMILY"/>
    <property type="match status" value="1"/>
</dbReference>
<proteinExistence type="inferred from homology"/>
<evidence type="ECO:0000256" key="2">
    <source>
        <dbReference type="ARBA" id="ARBA00033743"/>
    </source>
</evidence>
<comment type="similarity">
    <text evidence="2">Belongs to the encapsulin family. Family 1 subfamily.</text>
</comment>
<comment type="subcellular location">
    <subcellularLocation>
        <location evidence="1">Encapsulin nanocompartment</location>
    </subcellularLocation>
</comment>
<dbReference type="EMBL" id="BSPC01000068">
    <property type="protein sequence ID" value="GLS22960.1"/>
    <property type="molecule type" value="Genomic_DNA"/>
</dbReference>
<dbReference type="InterPro" id="IPR051429">
    <property type="entry name" value="Encapsulin_nc"/>
</dbReference>
<sequence>MNNLHRELAPISDAAWSEIEEETTRTLKCYLAGRRVVDVPVPAGVGLSAVGTGHLVKIGAPAEGVIARQREVKALVELRVPFELTRAAIDDVERGSNDSDWQPAKDAARILAFAEDRAIFEGYGKANIVGIQEGTSNPVMTLPANVDDYPDAIAQALSQLRLVGVNGPYAVLLGAEAYTALAETSDHGYPVLEHVKRLIDDEIIWAPAISGAYVVTTRGGDFELAIGQDISIGYLSHTDDTVRLYLQESFTFRHLTSEAAVVLRASSDKPSA</sequence>
<organism evidence="4 5">
    <name type="scientific">Labrys miyagiensis</name>
    <dbReference type="NCBI Taxonomy" id="346912"/>
    <lineage>
        <taxon>Bacteria</taxon>
        <taxon>Pseudomonadati</taxon>
        <taxon>Pseudomonadota</taxon>
        <taxon>Alphaproteobacteria</taxon>
        <taxon>Hyphomicrobiales</taxon>
        <taxon>Xanthobacteraceae</taxon>
        <taxon>Labrys</taxon>
    </lineage>
</organism>
<dbReference type="Pfam" id="PF04454">
    <property type="entry name" value="Linocin_M18"/>
    <property type="match status" value="1"/>
</dbReference>
<dbReference type="Gene3D" id="3.30.2400.30">
    <property type="match status" value="1"/>
</dbReference>
<accession>A0ABQ6CVE7</accession>
<evidence type="ECO:0000256" key="1">
    <source>
        <dbReference type="ARBA" id="ARBA00033738"/>
    </source>
</evidence>
<keyword evidence="5" id="KW-1185">Reference proteome</keyword>
<dbReference type="PIRSF" id="PIRSF019254">
    <property type="entry name" value="CFP29"/>
    <property type="match status" value="1"/>
</dbReference>
<gene>
    <name evidence="4" type="primary">linM18</name>
    <name evidence="4" type="ORF">GCM10007874_59800</name>
</gene>
<keyword evidence="3" id="KW-1284">Encapsulin nanocompartment</keyword>
<evidence type="ECO:0000256" key="3">
    <source>
        <dbReference type="ARBA" id="ARBA00033787"/>
    </source>
</evidence>
<dbReference type="PANTHER" id="PTHR37165:SF1">
    <property type="entry name" value="TYPE 1 ENCAPSULIN SHELL PROTEIN"/>
    <property type="match status" value="1"/>
</dbReference>
<dbReference type="NCBIfam" id="NF041155">
    <property type="entry name" value="encap_f1"/>
    <property type="match status" value="1"/>
</dbReference>
<evidence type="ECO:0000313" key="4">
    <source>
        <dbReference type="EMBL" id="GLS22960.1"/>
    </source>
</evidence>
<dbReference type="Gene3D" id="3.30.2320.10">
    <property type="entry name" value="hypothetical protein PF0899 domain"/>
    <property type="match status" value="1"/>
</dbReference>
<protein>
    <submittedName>
        <fullName evidence="4">Bacteriocin</fullName>
    </submittedName>
</protein>